<accession>A0ABW7UYI8</accession>
<keyword evidence="2" id="KW-1185">Reference proteome</keyword>
<dbReference type="Proteomes" id="UP001611548">
    <property type="component" value="Unassembled WGS sequence"/>
</dbReference>
<reference evidence="1 2" key="1">
    <citation type="submission" date="2024-10" db="EMBL/GenBank/DDBJ databases">
        <title>The Natural Products Discovery Center: Release of the First 8490 Sequenced Strains for Exploring Actinobacteria Biosynthetic Diversity.</title>
        <authorList>
            <person name="Kalkreuter E."/>
            <person name="Kautsar S.A."/>
            <person name="Yang D."/>
            <person name="Bader C.D."/>
            <person name="Teijaro C.N."/>
            <person name="Fluegel L."/>
            <person name="Davis C.M."/>
            <person name="Simpson J.R."/>
            <person name="Lauterbach L."/>
            <person name="Steele A.D."/>
            <person name="Gui C."/>
            <person name="Meng S."/>
            <person name="Li G."/>
            <person name="Viehrig K."/>
            <person name="Ye F."/>
            <person name="Su P."/>
            <person name="Kiefer A.F."/>
            <person name="Nichols A."/>
            <person name="Cepeda A.J."/>
            <person name="Yan W."/>
            <person name="Fan B."/>
            <person name="Jiang Y."/>
            <person name="Adhikari A."/>
            <person name="Zheng C.-J."/>
            <person name="Schuster L."/>
            <person name="Cowan T.M."/>
            <person name="Smanski M.J."/>
            <person name="Chevrette M.G."/>
            <person name="De Carvalho L.P.S."/>
            <person name="Shen B."/>
        </authorList>
    </citation>
    <scope>NUCLEOTIDE SEQUENCE [LARGE SCALE GENOMIC DNA]</scope>
    <source>
        <strain evidence="1 2">NPDC020327</strain>
    </source>
</reference>
<protein>
    <submittedName>
        <fullName evidence="1">Uncharacterized protein</fullName>
    </submittedName>
</protein>
<organism evidence="1 2">
    <name type="scientific">Streptomyces pathocidini</name>
    <dbReference type="NCBI Taxonomy" id="1650571"/>
    <lineage>
        <taxon>Bacteria</taxon>
        <taxon>Bacillati</taxon>
        <taxon>Actinomycetota</taxon>
        <taxon>Actinomycetes</taxon>
        <taxon>Kitasatosporales</taxon>
        <taxon>Streptomycetaceae</taxon>
        <taxon>Streptomyces</taxon>
    </lineage>
</organism>
<gene>
    <name evidence="1" type="ORF">ACH429_21695</name>
</gene>
<evidence type="ECO:0000313" key="2">
    <source>
        <dbReference type="Proteomes" id="UP001611548"/>
    </source>
</evidence>
<dbReference type="RefSeq" id="WP_055471333.1">
    <property type="nucleotide sequence ID" value="NZ_JBIRWE010000011.1"/>
</dbReference>
<sequence length="102" mass="11270">MASKNAPPILVLHDLDTVKEELTAALETADPQHRTGLEEALRIVDRHMAVSDEERTREWVRRLIRDAGIDVARDQVRAVKAVRDAVPGLGLIAANSLVNSVR</sequence>
<name>A0ABW7UYI8_9ACTN</name>
<proteinExistence type="predicted"/>
<dbReference type="EMBL" id="JBIRWE010000011">
    <property type="protein sequence ID" value="MFI1966692.1"/>
    <property type="molecule type" value="Genomic_DNA"/>
</dbReference>
<evidence type="ECO:0000313" key="1">
    <source>
        <dbReference type="EMBL" id="MFI1966692.1"/>
    </source>
</evidence>
<comment type="caution">
    <text evidence="1">The sequence shown here is derived from an EMBL/GenBank/DDBJ whole genome shotgun (WGS) entry which is preliminary data.</text>
</comment>